<proteinExistence type="predicted"/>
<evidence type="ECO:0000313" key="2">
    <source>
        <dbReference type="Proteomes" id="UP000005365"/>
    </source>
</evidence>
<name>C6M5T5_NEISI</name>
<sequence length="53" mass="6192">MDWNRVDSNQLGGKIGQFPVELKLRRCRVAPWRKLDQLTVFAYADFKNANIVI</sequence>
<dbReference type="EMBL" id="ACKO02000010">
    <property type="protein sequence ID" value="EET44413.1"/>
    <property type="molecule type" value="Genomic_DNA"/>
</dbReference>
<dbReference type="Proteomes" id="UP000005365">
    <property type="component" value="Unassembled WGS sequence"/>
</dbReference>
<organism evidence="1 2">
    <name type="scientific">Neisseria sicca ATCC 29256</name>
    <dbReference type="NCBI Taxonomy" id="547045"/>
    <lineage>
        <taxon>Bacteria</taxon>
        <taxon>Pseudomonadati</taxon>
        <taxon>Pseudomonadota</taxon>
        <taxon>Betaproteobacteria</taxon>
        <taxon>Neisseriales</taxon>
        <taxon>Neisseriaceae</taxon>
        <taxon>Neisseria</taxon>
    </lineage>
</organism>
<comment type="caution">
    <text evidence="1">The sequence shown here is derived from an EMBL/GenBank/DDBJ whole genome shotgun (WGS) entry which is preliminary data.</text>
</comment>
<accession>C6M5T5</accession>
<keyword evidence="2" id="KW-1185">Reference proteome</keyword>
<protein>
    <submittedName>
        <fullName evidence="1">Uncharacterized protein</fullName>
    </submittedName>
</protein>
<gene>
    <name evidence="1" type="ORF">NEISICOT_01884</name>
</gene>
<evidence type="ECO:0000313" key="1">
    <source>
        <dbReference type="EMBL" id="EET44413.1"/>
    </source>
</evidence>
<dbReference type="AlphaFoldDB" id="C6M5T5"/>
<reference evidence="1" key="1">
    <citation type="submission" date="2009-07" db="EMBL/GenBank/DDBJ databases">
        <authorList>
            <person name="Weinstock G."/>
            <person name="Sodergren E."/>
            <person name="Clifton S."/>
            <person name="Fulton L."/>
            <person name="Fulton B."/>
            <person name="Courtney L."/>
            <person name="Fronick C."/>
            <person name="Harrison M."/>
            <person name="Strong C."/>
            <person name="Farmer C."/>
            <person name="Delahaunty K."/>
            <person name="Markovic C."/>
            <person name="Hall O."/>
            <person name="Minx P."/>
            <person name="Tomlinson C."/>
            <person name="Mitreva M."/>
            <person name="Nelson J."/>
            <person name="Hou S."/>
            <person name="Wollam A."/>
            <person name="Pepin K.H."/>
            <person name="Johnson M."/>
            <person name="Bhonagiri V."/>
            <person name="Nash W.E."/>
            <person name="Warren W."/>
            <person name="Chinwalla A."/>
            <person name="Mardis E.R."/>
            <person name="Wilson R.K."/>
        </authorList>
    </citation>
    <scope>NUCLEOTIDE SEQUENCE [LARGE SCALE GENOMIC DNA]</scope>
    <source>
        <strain evidence="1">ATCC 29256</strain>
    </source>
</reference>